<dbReference type="InterPro" id="IPR002559">
    <property type="entry name" value="Transposase_11"/>
</dbReference>
<gene>
    <name evidence="3" type="ORF">Achr_e990</name>
</gene>
<evidence type="ECO:0000313" key="3">
    <source>
        <dbReference type="EMBL" id="AJE23690.1"/>
    </source>
</evidence>
<dbReference type="AlphaFoldDB" id="A0A0C4WUU6"/>
<proteinExistence type="predicted"/>
<dbReference type="EMBL" id="CP010420">
    <property type="protein sequence ID" value="AJE23690.1"/>
    <property type="molecule type" value="Genomic_DNA"/>
</dbReference>
<keyword evidence="4" id="KW-1185">Reference proteome</keyword>
<feature type="region of interest" description="Disordered" evidence="1">
    <location>
        <begin position="1"/>
        <end position="38"/>
    </location>
</feature>
<accession>A0A0C4WUU6</accession>
<dbReference type="GO" id="GO:0003677">
    <property type="term" value="F:DNA binding"/>
    <property type="evidence" value="ECO:0007669"/>
    <property type="project" value="InterPro"/>
</dbReference>
<evidence type="ECO:0000256" key="1">
    <source>
        <dbReference type="SAM" id="MobiDB-lite"/>
    </source>
</evidence>
<organism evidence="3 4">
    <name type="scientific">Azotobacter chroococcum NCIMB 8003</name>
    <dbReference type="NCBI Taxonomy" id="1328314"/>
    <lineage>
        <taxon>Bacteria</taxon>
        <taxon>Pseudomonadati</taxon>
        <taxon>Pseudomonadota</taxon>
        <taxon>Gammaproteobacteria</taxon>
        <taxon>Pseudomonadales</taxon>
        <taxon>Pseudomonadaceae</taxon>
        <taxon>Azotobacter</taxon>
    </lineage>
</organism>
<geneLocation type="plasmid" evidence="3 4">
    <name>pAcX50e</name>
</geneLocation>
<dbReference type="InterPro" id="IPR012337">
    <property type="entry name" value="RNaseH-like_sf"/>
</dbReference>
<dbReference type="GO" id="GO:0004803">
    <property type="term" value="F:transposase activity"/>
    <property type="evidence" value="ECO:0007669"/>
    <property type="project" value="InterPro"/>
</dbReference>
<dbReference type="Pfam" id="PF01609">
    <property type="entry name" value="DDE_Tnp_1"/>
    <property type="match status" value="1"/>
</dbReference>
<keyword evidence="3" id="KW-0614">Plasmid</keyword>
<evidence type="ECO:0000259" key="2">
    <source>
        <dbReference type="Pfam" id="PF01609"/>
    </source>
</evidence>
<dbReference type="KEGG" id="acx:Achr_e990"/>
<name>A0A0C4WUU6_9GAMM</name>
<protein>
    <submittedName>
        <fullName evidence="3">Transposase, ISPpu8 family</fullName>
    </submittedName>
</protein>
<dbReference type="Proteomes" id="UP000068210">
    <property type="component" value="Plasmid pAcX50e"/>
</dbReference>
<dbReference type="GO" id="GO:0006313">
    <property type="term" value="P:DNA transposition"/>
    <property type="evidence" value="ECO:0007669"/>
    <property type="project" value="InterPro"/>
</dbReference>
<dbReference type="SUPFAM" id="SSF53098">
    <property type="entry name" value="Ribonuclease H-like"/>
    <property type="match status" value="1"/>
</dbReference>
<evidence type="ECO:0000313" key="4">
    <source>
        <dbReference type="Proteomes" id="UP000068210"/>
    </source>
</evidence>
<dbReference type="Gene3D" id="3.90.350.10">
    <property type="entry name" value="Transposase Inhibitor Protein From Tn5, Chain A, domain 1"/>
    <property type="match status" value="1"/>
</dbReference>
<dbReference type="HOGENOM" id="CLU_047560_0_0_6"/>
<sequence>MSSGVYDQPEAPQADRGRLWLAEDGGRAAQNQADRSGKAECPVAAGFLGLQPDPPGEGSLSGWWRMADRHFCTRSILQRCQAAQAGFIVRQDAKHPRIAHEGPWHDRGRVETGQVLEQDIRLDEGQAPWRRIELRLDRPTESGESVLWLWSNLPATIDARQIADLYRRRWRIEGMFQRLESVLQSEIRSLGHPRATLLGFAVAALACNLLAVLKRSVEQAHREQLPEGWGASPYHLAVQVGSRYEGMLVALPVEHWPAWADDSACTLAQRLLALARHIKPHQVATSKRGPKVKKTREWVDGATARAHVSTARAIEASKSKRP</sequence>
<reference evidence="3 4" key="1">
    <citation type="journal article" date="2015" name="PLoS ONE">
        <title>Azotobacter Genomes: The Genome of Azotobacter chroococcum NCIMB 8003 (ATCC 4412).</title>
        <authorList>
            <person name="Robson R.L."/>
            <person name="Jones R."/>
            <person name="Robson R.M."/>
            <person name="Schwartz A."/>
            <person name="Richardson T.H."/>
        </authorList>
    </citation>
    <scope>NUCLEOTIDE SEQUENCE [LARGE SCALE GENOMIC DNA]</scope>
    <source>
        <strain evidence="3 4">NCIMB 8003</strain>
        <plasmid evidence="4">Plasmid pAcX50e</plasmid>
    </source>
</reference>
<feature type="domain" description="Transposase IS4-like" evidence="2">
    <location>
        <begin position="67"/>
        <end position="206"/>
    </location>
</feature>